<keyword evidence="7" id="KW-1185">Reference proteome</keyword>
<dbReference type="GO" id="GO:0005634">
    <property type="term" value="C:nucleus"/>
    <property type="evidence" value="ECO:0007669"/>
    <property type="project" value="UniProtKB-SubCell"/>
</dbReference>
<feature type="compositionally biased region" description="Polar residues" evidence="5">
    <location>
        <begin position="598"/>
        <end position="619"/>
    </location>
</feature>
<feature type="compositionally biased region" description="Basic and acidic residues" evidence="5">
    <location>
        <begin position="59"/>
        <end position="73"/>
    </location>
</feature>
<proteinExistence type="predicted"/>
<evidence type="ECO:0000256" key="3">
    <source>
        <dbReference type="ARBA" id="ARBA00023204"/>
    </source>
</evidence>
<dbReference type="GO" id="GO:0033186">
    <property type="term" value="C:CAF-1 complex"/>
    <property type="evidence" value="ECO:0007669"/>
    <property type="project" value="TreeGrafter"/>
</dbReference>
<dbReference type="OrthoDB" id="5990232at2759"/>
<feature type="compositionally biased region" description="Polar residues" evidence="5">
    <location>
        <begin position="279"/>
        <end position="292"/>
    </location>
</feature>
<dbReference type="InterPro" id="IPR022043">
    <property type="entry name" value="CAF1A_DD"/>
</dbReference>
<sequence length="828" mass="90977">MSLAPLLRTKLSKESEQKLDRLMQEQEEDTLCMKELQKRKPLPPYRKERRRTIAAKSNNRKESTEKDETKDQTDAIEISDEETSDSESVVEIQHEEKKRMKVIFLKFHENNRPPYYGTQRKKSKKISPKDPLKKDEGLLNYEIDSDDEWEEEEPGESLSDDSDGDDDDAEDGEDEDEDGFMVPHGYLSDDEGIDADDEENQVDSASKEQQQLAKVKAWEAELKRKCKAKKPVCIGCVWPDDKNIHEMLQQFEACVLIDEPTIAIRTTSSASADSCSQSMRENSTATPDSVNKSGMYVPEEAMPDLITLIHRSTAGVAKLINYFKQHWSKKCESTKIHPSLAGKGHISKRQLEAKIKAIATKERRSDKTRWYVNSNILNAYGMTKLAATDNEQGTPNVMSCSPQMSNTGIKISTKSVSPSVNQGLSAVPRVMTSPHLQTSSSTQDKLQSISTTTEAASSAQLLQAQNDKQSSVTPIAKRRVVLEPVSKPEVEAVIAKENLPKKEASSIGQRLQAQDDKQSSVTPVVKRRVVLQPVFKPEVGAAIAKENLPNKEASSIGQRLQAQDDKQSSVTPVVKLRVVLQPVSKPEVRAVIAKENHTNQQDIPNGQTTQVQNDKSTSIRPVAKRRVVLQPISKPDIGGISSKANQSNPSLSGEEQSSDAVETTNSCTVPSMNTIISSKNTEQGTNTITSDGLTKSSLSSTITITSNSPSTPPHDIGGLSSAVKRTAPSPVGTERVAKVPRKSEESVEIRCDVNKPVPVASVGDTTNRASAQLPLDSSQHPKESQESSSNSISDDAAKVENSLQCTLMTNVCKTDGIQPMEIEQIIKA</sequence>
<feature type="region of interest" description="Disordered" evidence="5">
    <location>
        <begin position="108"/>
        <end position="208"/>
    </location>
</feature>
<dbReference type="PANTHER" id="PTHR15272">
    <property type="entry name" value="CHROMATIN ASSEMBLY FACTOR 1 SUBUNIT A CAF-1 SUBUNIT A"/>
    <property type="match status" value="1"/>
</dbReference>
<reference evidence="8" key="1">
    <citation type="submission" date="2025-08" db="UniProtKB">
        <authorList>
            <consortium name="RefSeq"/>
        </authorList>
    </citation>
    <scope>IDENTIFICATION</scope>
    <source>
        <tissue evidence="8">Tentacle</tissue>
    </source>
</reference>
<keyword evidence="2" id="KW-0227">DNA damage</keyword>
<dbReference type="GO" id="GO:0006334">
    <property type="term" value="P:nucleosome assembly"/>
    <property type="evidence" value="ECO:0007669"/>
    <property type="project" value="TreeGrafter"/>
</dbReference>
<feature type="region of interest" description="Disordered" evidence="5">
    <location>
        <begin position="503"/>
        <end position="522"/>
    </location>
</feature>
<feature type="compositionally biased region" description="Acidic residues" evidence="5">
    <location>
        <begin position="188"/>
        <end position="201"/>
    </location>
</feature>
<dbReference type="InParanoid" id="A0A6P8IQ75"/>
<name>A0A6P8IQ75_ACTTE</name>
<feature type="region of interest" description="Disordered" evidence="5">
    <location>
        <begin position="595"/>
        <end position="743"/>
    </location>
</feature>
<feature type="compositionally biased region" description="Basic and acidic residues" evidence="5">
    <location>
        <begin position="127"/>
        <end position="137"/>
    </location>
</feature>
<feature type="region of interest" description="Disordered" evidence="5">
    <location>
        <begin position="268"/>
        <end position="293"/>
    </location>
</feature>
<gene>
    <name evidence="8" type="primary">LOC116303626</name>
</gene>
<feature type="compositionally biased region" description="Basic residues" evidence="5">
    <location>
        <begin position="39"/>
        <end position="53"/>
    </location>
</feature>
<protein>
    <submittedName>
        <fullName evidence="8">Uncharacterized protein LOC116303626</fullName>
    </submittedName>
</protein>
<dbReference type="AlphaFoldDB" id="A0A6P8IQ75"/>
<evidence type="ECO:0000256" key="5">
    <source>
        <dbReference type="SAM" id="MobiDB-lite"/>
    </source>
</evidence>
<feature type="region of interest" description="Disordered" evidence="5">
    <location>
        <begin position="772"/>
        <end position="796"/>
    </location>
</feature>
<evidence type="ECO:0000313" key="7">
    <source>
        <dbReference type="Proteomes" id="UP000515163"/>
    </source>
</evidence>
<evidence type="ECO:0000256" key="1">
    <source>
        <dbReference type="ARBA" id="ARBA00004123"/>
    </source>
</evidence>
<feature type="compositionally biased region" description="Low complexity" evidence="5">
    <location>
        <begin position="268"/>
        <end position="278"/>
    </location>
</feature>
<feature type="region of interest" description="Disordered" evidence="5">
    <location>
        <begin position="30"/>
        <end position="93"/>
    </location>
</feature>
<keyword evidence="4" id="KW-0539">Nucleus</keyword>
<dbReference type="Proteomes" id="UP000515163">
    <property type="component" value="Unplaced"/>
</dbReference>
<feature type="compositionally biased region" description="Acidic residues" evidence="5">
    <location>
        <begin position="143"/>
        <end position="179"/>
    </location>
</feature>
<evidence type="ECO:0000259" key="6">
    <source>
        <dbReference type="Pfam" id="PF12253"/>
    </source>
</evidence>
<feature type="compositionally biased region" description="Low complexity" evidence="5">
    <location>
        <begin position="693"/>
        <end position="709"/>
    </location>
</feature>
<evidence type="ECO:0000256" key="4">
    <source>
        <dbReference type="ARBA" id="ARBA00023242"/>
    </source>
</evidence>
<evidence type="ECO:0000313" key="8">
    <source>
        <dbReference type="RefSeq" id="XP_031569059.1"/>
    </source>
</evidence>
<feature type="domain" description="Chromatin assembly factor 1 subunit A dimerization" evidence="6">
    <location>
        <begin position="104"/>
        <end position="174"/>
    </location>
</feature>
<feature type="compositionally biased region" description="Polar residues" evidence="5">
    <location>
        <begin position="434"/>
        <end position="449"/>
    </location>
</feature>
<dbReference type="GeneID" id="116303626"/>
<dbReference type="GO" id="GO:0006281">
    <property type="term" value="P:DNA repair"/>
    <property type="evidence" value="ECO:0007669"/>
    <property type="project" value="UniProtKB-KW"/>
</dbReference>
<dbReference type="PANTHER" id="PTHR15272:SF0">
    <property type="entry name" value="CHROMATIN ASSEMBLY FACTOR 1 SUBUNIT A"/>
    <property type="match status" value="1"/>
</dbReference>
<dbReference type="RefSeq" id="XP_031569059.1">
    <property type="nucleotide sequence ID" value="XM_031713199.1"/>
</dbReference>
<evidence type="ECO:0000256" key="2">
    <source>
        <dbReference type="ARBA" id="ARBA00022763"/>
    </source>
</evidence>
<accession>A0A6P8IQ75</accession>
<feature type="region of interest" description="Disordered" evidence="5">
    <location>
        <begin position="433"/>
        <end position="452"/>
    </location>
</feature>
<organism evidence="7 8">
    <name type="scientific">Actinia tenebrosa</name>
    <name type="common">Australian red waratah sea anemone</name>
    <dbReference type="NCBI Taxonomy" id="6105"/>
    <lineage>
        <taxon>Eukaryota</taxon>
        <taxon>Metazoa</taxon>
        <taxon>Cnidaria</taxon>
        <taxon>Anthozoa</taxon>
        <taxon>Hexacorallia</taxon>
        <taxon>Actiniaria</taxon>
        <taxon>Actiniidae</taxon>
        <taxon>Actinia</taxon>
    </lineage>
</organism>
<dbReference type="KEGG" id="aten:116303626"/>
<comment type="subcellular location">
    <subcellularLocation>
        <location evidence="1">Nucleus</location>
    </subcellularLocation>
</comment>
<keyword evidence="3" id="KW-0234">DNA repair</keyword>
<feature type="compositionally biased region" description="Polar residues" evidence="5">
    <location>
        <begin position="642"/>
        <end position="692"/>
    </location>
</feature>
<dbReference type="Pfam" id="PF12253">
    <property type="entry name" value="CAF1A_dimeriz"/>
    <property type="match status" value="1"/>
</dbReference>